<proteinExistence type="inferred from homology"/>
<sequence>MNLVDFQSEVFDIIHTFSGQANKIVVNTVFIDLVDDLETGLFLSQLVYWSDRTTREDGYFYKTDSEWHEEIRISKYGVRKARKKLGEMSVLKTYVKKANGVPTVHYKLDKNRFFEIIISFLRNRKKESSKSKDGNCENELSLTDITADTTTNIDDDVDKHPLIDEKFQKSYQYLLQNNIPLSETALQDLGEFCDVLGSEMVLEAVDRAIDQNAKRWKYISGILSNWQKSNVKTMADVMQLDEAYKNQKGGGEHAARRRRNRGHYQTGRSYEEEVASRERNMPSYIKRV</sequence>
<dbReference type="InterPro" id="IPR006343">
    <property type="entry name" value="DnaB/C_C"/>
</dbReference>
<comment type="caution">
    <text evidence="4">The sequence shown here is derived from an EMBL/GenBank/DDBJ whole genome shotgun (WGS) entry which is preliminary data.</text>
</comment>
<evidence type="ECO:0000313" key="5">
    <source>
        <dbReference type="Proteomes" id="UP000032407"/>
    </source>
</evidence>
<evidence type="ECO:0000256" key="2">
    <source>
        <dbReference type="SAM" id="MobiDB-lite"/>
    </source>
</evidence>
<evidence type="ECO:0000259" key="3">
    <source>
        <dbReference type="Pfam" id="PF07261"/>
    </source>
</evidence>
<dbReference type="SUPFAM" id="SSF158499">
    <property type="entry name" value="DnaD domain-like"/>
    <property type="match status" value="1"/>
</dbReference>
<feature type="domain" description="DnaB/C C-terminal" evidence="3">
    <location>
        <begin position="180"/>
        <end position="239"/>
    </location>
</feature>
<dbReference type="Pfam" id="PF07261">
    <property type="entry name" value="DnaB_2"/>
    <property type="match status" value="1"/>
</dbReference>
<gene>
    <name evidence="4" type="ORF">C797_02719</name>
</gene>
<name>A0A9X0K0J9_BACTU</name>
<dbReference type="PANTHER" id="PTHR37293:SF5">
    <property type="entry name" value="DNA REPLICATION PROTEIN"/>
    <property type="match status" value="1"/>
</dbReference>
<dbReference type="Proteomes" id="UP000032407">
    <property type="component" value="Unassembled WGS sequence"/>
</dbReference>
<evidence type="ECO:0000313" key="4">
    <source>
        <dbReference type="EMBL" id="KIU76216.1"/>
    </source>
</evidence>
<feature type="compositionally biased region" description="Basic and acidic residues" evidence="2">
    <location>
        <begin position="269"/>
        <end position="280"/>
    </location>
</feature>
<protein>
    <submittedName>
        <fullName evidence="4">Primosome subunit DnaD</fullName>
    </submittedName>
</protein>
<accession>A0A9X0K0J9</accession>
<feature type="region of interest" description="Disordered" evidence="2">
    <location>
        <begin position="246"/>
        <end position="288"/>
    </location>
</feature>
<dbReference type="InterPro" id="IPR053162">
    <property type="entry name" value="DnaD"/>
</dbReference>
<comment type="similarity">
    <text evidence="1">Belongs to the DnaB/DnaD family.</text>
</comment>
<dbReference type="AlphaFoldDB" id="A0A9X0K0J9"/>
<dbReference type="Gene3D" id="1.10.10.630">
    <property type="entry name" value="DnaD domain-like"/>
    <property type="match status" value="1"/>
</dbReference>
<evidence type="ECO:0000256" key="1">
    <source>
        <dbReference type="ARBA" id="ARBA00093462"/>
    </source>
</evidence>
<dbReference type="EMBL" id="AMYJ01000002">
    <property type="protein sequence ID" value="KIU76216.1"/>
    <property type="molecule type" value="Genomic_DNA"/>
</dbReference>
<dbReference type="NCBIfam" id="TIGR01446">
    <property type="entry name" value="DnaD_dom"/>
    <property type="match status" value="1"/>
</dbReference>
<reference evidence="4 5" key="1">
    <citation type="journal article" date="2015" name="Sci. Rep.">
        <title>The expression and crystallization of Cry65Aa require two C-termini, revealing a novel evolutionary strategy of Bacillus thuringiensis Cry proteins.</title>
        <authorList>
            <person name="Peng D.H."/>
            <person name="Pang C.Y."/>
            <person name="Wu H."/>
            <person name="Huang Q."/>
            <person name="Zheng J.S."/>
            <person name="Sun M."/>
        </authorList>
    </citation>
    <scope>NUCLEOTIDE SEQUENCE [LARGE SCALE GENOMIC DNA]</scope>
    <source>
        <strain evidence="4 5">Sbt003</strain>
    </source>
</reference>
<dbReference type="InterPro" id="IPR034829">
    <property type="entry name" value="DnaD-like_sf"/>
</dbReference>
<dbReference type="PANTHER" id="PTHR37293">
    <property type="entry name" value="PHAGE REPLICATION PROTEIN-RELATED"/>
    <property type="match status" value="1"/>
</dbReference>
<organism evidence="4 5">
    <name type="scientific">Bacillus thuringiensis Sbt003</name>
    <dbReference type="NCBI Taxonomy" id="1235825"/>
    <lineage>
        <taxon>Bacteria</taxon>
        <taxon>Bacillati</taxon>
        <taxon>Bacillota</taxon>
        <taxon>Bacilli</taxon>
        <taxon>Bacillales</taxon>
        <taxon>Bacillaceae</taxon>
        <taxon>Bacillus</taxon>
        <taxon>Bacillus cereus group</taxon>
    </lineage>
</organism>